<gene>
    <name evidence="2" type="ORF">N7539_008535</name>
</gene>
<reference evidence="2" key="2">
    <citation type="journal article" date="2023" name="IMA Fungus">
        <title>Comparative genomic study of the Penicillium genus elucidates a diverse pangenome and 15 lateral gene transfer events.</title>
        <authorList>
            <person name="Petersen C."/>
            <person name="Sorensen T."/>
            <person name="Nielsen M.R."/>
            <person name="Sondergaard T.E."/>
            <person name="Sorensen J.L."/>
            <person name="Fitzpatrick D.A."/>
            <person name="Frisvad J.C."/>
            <person name="Nielsen K.L."/>
        </authorList>
    </citation>
    <scope>NUCLEOTIDE SEQUENCE</scope>
    <source>
        <strain evidence="2">IBT 30728</strain>
    </source>
</reference>
<sequence>MPSSSGNTPLMLAIRLDKVTAAAWLSKHSNLEVPNPSNGLTAPELAAKSHTWESVLIFKEIMGNIAMNEKGGRDLTKRVLRAILDGLRTEEKAPDTEAKARQRMQRVRPASQELPGEFSCFAFVCS</sequence>
<evidence type="ECO:0000313" key="3">
    <source>
        <dbReference type="Proteomes" id="UP001148312"/>
    </source>
</evidence>
<dbReference type="GeneID" id="81628380"/>
<organism evidence="2 3">
    <name type="scientific">Penicillium diatomitis</name>
    <dbReference type="NCBI Taxonomy" id="2819901"/>
    <lineage>
        <taxon>Eukaryota</taxon>
        <taxon>Fungi</taxon>
        <taxon>Dikarya</taxon>
        <taxon>Ascomycota</taxon>
        <taxon>Pezizomycotina</taxon>
        <taxon>Eurotiomycetes</taxon>
        <taxon>Eurotiomycetidae</taxon>
        <taxon>Eurotiales</taxon>
        <taxon>Aspergillaceae</taxon>
        <taxon>Penicillium</taxon>
    </lineage>
</organism>
<accession>A0A9X0BLP5</accession>
<dbReference type="Proteomes" id="UP001148312">
    <property type="component" value="Unassembled WGS sequence"/>
</dbReference>
<dbReference type="RefSeq" id="XP_056786512.1">
    <property type="nucleotide sequence ID" value="XM_056938130.1"/>
</dbReference>
<protein>
    <submittedName>
        <fullName evidence="2">Uncharacterized protein</fullName>
    </submittedName>
</protein>
<proteinExistence type="predicted"/>
<reference evidence="2" key="1">
    <citation type="submission" date="2022-12" db="EMBL/GenBank/DDBJ databases">
        <authorList>
            <person name="Petersen C."/>
        </authorList>
    </citation>
    <scope>NUCLEOTIDE SEQUENCE</scope>
    <source>
        <strain evidence="2">IBT 30728</strain>
    </source>
</reference>
<evidence type="ECO:0000313" key="2">
    <source>
        <dbReference type="EMBL" id="KAJ5471966.1"/>
    </source>
</evidence>
<feature type="compositionally biased region" description="Basic and acidic residues" evidence="1">
    <location>
        <begin position="91"/>
        <end position="100"/>
    </location>
</feature>
<keyword evidence="3" id="KW-1185">Reference proteome</keyword>
<evidence type="ECO:0000256" key="1">
    <source>
        <dbReference type="SAM" id="MobiDB-lite"/>
    </source>
</evidence>
<dbReference type="AlphaFoldDB" id="A0A9X0BLP5"/>
<comment type="caution">
    <text evidence="2">The sequence shown here is derived from an EMBL/GenBank/DDBJ whole genome shotgun (WGS) entry which is preliminary data.</text>
</comment>
<name>A0A9X0BLP5_9EURO</name>
<dbReference type="EMBL" id="JAPWDQ010000013">
    <property type="protein sequence ID" value="KAJ5471966.1"/>
    <property type="molecule type" value="Genomic_DNA"/>
</dbReference>
<feature type="region of interest" description="Disordered" evidence="1">
    <location>
        <begin position="91"/>
        <end position="110"/>
    </location>
</feature>